<gene>
    <name evidence="1" type="ORF">IF1G_09275</name>
</gene>
<evidence type="ECO:0000313" key="2">
    <source>
        <dbReference type="Proteomes" id="UP000315783"/>
    </source>
</evidence>
<dbReference type="EMBL" id="SPUK01000016">
    <property type="protein sequence ID" value="TQV92203.1"/>
    <property type="molecule type" value="Genomic_DNA"/>
</dbReference>
<dbReference type="Proteomes" id="UP000315783">
    <property type="component" value="Unassembled WGS sequence"/>
</dbReference>
<proteinExistence type="predicted"/>
<sequence length="71" mass="7983">MYYNNNFKQLVYLEKVIGVVTDKAGRGVPLTQQLRAPDRGTQNGRRKKIHGNQVDGLLLSIVFSNATDHID</sequence>
<evidence type="ECO:0000313" key="1">
    <source>
        <dbReference type="EMBL" id="TQV92203.1"/>
    </source>
</evidence>
<reference evidence="1 2" key="1">
    <citation type="journal article" date="2019" name="Appl. Microbiol. Biotechnol.">
        <title>Genome sequence of Isaria javanica and comparative genome analysis insights into family S53 peptidase evolution in fungal entomopathogens.</title>
        <authorList>
            <person name="Lin R."/>
            <person name="Zhang X."/>
            <person name="Xin B."/>
            <person name="Zou M."/>
            <person name="Gao Y."/>
            <person name="Qin F."/>
            <person name="Hu Q."/>
            <person name="Xie B."/>
            <person name="Cheng X."/>
        </authorList>
    </citation>
    <scope>NUCLEOTIDE SEQUENCE [LARGE SCALE GENOMIC DNA]</scope>
    <source>
        <strain evidence="1 2">IJ1G</strain>
    </source>
</reference>
<comment type="caution">
    <text evidence="1">The sequence shown here is derived from an EMBL/GenBank/DDBJ whole genome shotgun (WGS) entry which is preliminary data.</text>
</comment>
<accession>A0A545URY4</accession>
<dbReference type="AlphaFoldDB" id="A0A545URY4"/>
<keyword evidence="2" id="KW-1185">Reference proteome</keyword>
<organism evidence="1 2">
    <name type="scientific">Cordyceps javanica</name>
    <dbReference type="NCBI Taxonomy" id="43265"/>
    <lineage>
        <taxon>Eukaryota</taxon>
        <taxon>Fungi</taxon>
        <taxon>Dikarya</taxon>
        <taxon>Ascomycota</taxon>
        <taxon>Pezizomycotina</taxon>
        <taxon>Sordariomycetes</taxon>
        <taxon>Hypocreomycetidae</taxon>
        <taxon>Hypocreales</taxon>
        <taxon>Cordycipitaceae</taxon>
        <taxon>Cordyceps</taxon>
    </lineage>
</organism>
<protein>
    <submittedName>
        <fullName evidence="1">Uncharacterized protein</fullName>
    </submittedName>
</protein>
<name>A0A545URY4_9HYPO</name>